<feature type="compositionally biased region" description="Polar residues" evidence="1">
    <location>
        <begin position="8"/>
        <end position="22"/>
    </location>
</feature>
<sequence>MHKLVADANTQTLPATSHVGSSPNPTELIRLTKFFHSCNVRNSVFVPYITVTREIDAPIGEVWVIVAAFGAERTWYPGCRKLTLEDFGTGNVRTLDYECPAGKNKGQRYVFSEEMTAVDADKHSMVFRARRPD</sequence>
<dbReference type="Pfam" id="PF10604">
    <property type="entry name" value="Polyketide_cyc2"/>
    <property type="match status" value="1"/>
</dbReference>
<protein>
    <submittedName>
        <fullName evidence="2">Uncharacterized protein</fullName>
    </submittedName>
</protein>
<dbReference type="AlphaFoldDB" id="A0A9P9F7Y2"/>
<evidence type="ECO:0000313" key="2">
    <source>
        <dbReference type="EMBL" id="KAH7155556.1"/>
    </source>
</evidence>
<keyword evidence="3" id="KW-1185">Reference proteome</keyword>
<dbReference type="Gene3D" id="3.30.530.20">
    <property type="match status" value="1"/>
</dbReference>
<organism evidence="2 3">
    <name type="scientific">Dactylonectria estremocensis</name>
    <dbReference type="NCBI Taxonomy" id="1079267"/>
    <lineage>
        <taxon>Eukaryota</taxon>
        <taxon>Fungi</taxon>
        <taxon>Dikarya</taxon>
        <taxon>Ascomycota</taxon>
        <taxon>Pezizomycotina</taxon>
        <taxon>Sordariomycetes</taxon>
        <taxon>Hypocreomycetidae</taxon>
        <taxon>Hypocreales</taxon>
        <taxon>Nectriaceae</taxon>
        <taxon>Dactylonectria</taxon>
    </lineage>
</organism>
<dbReference type="EMBL" id="JAGMUU010000004">
    <property type="protein sequence ID" value="KAH7155556.1"/>
    <property type="molecule type" value="Genomic_DNA"/>
</dbReference>
<dbReference type="Proteomes" id="UP000717696">
    <property type="component" value="Unassembled WGS sequence"/>
</dbReference>
<name>A0A9P9F7Y2_9HYPO</name>
<feature type="region of interest" description="Disordered" evidence="1">
    <location>
        <begin position="1"/>
        <end position="22"/>
    </location>
</feature>
<reference evidence="2" key="1">
    <citation type="journal article" date="2021" name="Nat. Commun.">
        <title>Genetic determinants of endophytism in the Arabidopsis root mycobiome.</title>
        <authorList>
            <person name="Mesny F."/>
            <person name="Miyauchi S."/>
            <person name="Thiergart T."/>
            <person name="Pickel B."/>
            <person name="Atanasova L."/>
            <person name="Karlsson M."/>
            <person name="Huettel B."/>
            <person name="Barry K.W."/>
            <person name="Haridas S."/>
            <person name="Chen C."/>
            <person name="Bauer D."/>
            <person name="Andreopoulos W."/>
            <person name="Pangilinan J."/>
            <person name="LaButti K."/>
            <person name="Riley R."/>
            <person name="Lipzen A."/>
            <person name="Clum A."/>
            <person name="Drula E."/>
            <person name="Henrissat B."/>
            <person name="Kohler A."/>
            <person name="Grigoriev I.V."/>
            <person name="Martin F.M."/>
            <person name="Hacquard S."/>
        </authorList>
    </citation>
    <scope>NUCLEOTIDE SEQUENCE</scope>
    <source>
        <strain evidence="2">MPI-CAGE-AT-0021</strain>
    </source>
</reference>
<dbReference type="OrthoDB" id="4436220at2759"/>
<proteinExistence type="predicted"/>
<dbReference type="SUPFAM" id="SSF55961">
    <property type="entry name" value="Bet v1-like"/>
    <property type="match status" value="1"/>
</dbReference>
<evidence type="ECO:0000313" key="3">
    <source>
        <dbReference type="Proteomes" id="UP000717696"/>
    </source>
</evidence>
<evidence type="ECO:0000256" key="1">
    <source>
        <dbReference type="SAM" id="MobiDB-lite"/>
    </source>
</evidence>
<accession>A0A9P9F7Y2</accession>
<dbReference type="InterPro" id="IPR019587">
    <property type="entry name" value="Polyketide_cyclase/dehydratase"/>
</dbReference>
<gene>
    <name evidence="2" type="ORF">B0J13DRAFT_604530</name>
</gene>
<comment type="caution">
    <text evidence="2">The sequence shown here is derived from an EMBL/GenBank/DDBJ whole genome shotgun (WGS) entry which is preliminary data.</text>
</comment>
<dbReference type="InterPro" id="IPR023393">
    <property type="entry name" value="START-like_dom_sf"/>
</dbReference>